<keyword evidence="2" id="KW-1185">Reference proteome</keyword>
<gene>
    <name evidence="1" type="ORF">SAMN05216474_0037</name>
</gene>
<organism evidence="1 2">
    <name type="scientific">Lishizhenia tianjinensis</name>
    <dbReference type="NCBI Taxonomy" id="477690"/>
    <lineage>
        <taxon>Bacteria</taxon>
        <taxon>Pseudomonadati</taxon>
        <taxon>Bacteroidota</taxon>
        <taxon>Flavobacteriia</taxon>
        <taxon>Flavobacteriales</taxon>
        <taxon>Crocinitomicaceae</taxon>
        <taxon>Lishizhenia</taxon>
    </lineage>
</organism>
<proteinExistence type="predicted"/>
<evidence type="ECO:0000313" key="2">
    <source>
        <dbReference type="Proteomes" id="UP000236454"/>
    </source>
</evidence>
<sequence length="70" mass="8214">MKRLQKLLTEISALTLKIEQEYPELYQHLNETPVTLKAPVSDKIDTQNFSDYLESLKLLLEHHIQTHPDN</sequence>
<name>A0A1I6XA57_9FLAO</name>
<protein>
    <submittedName>
        <fullName evidence="1">Uncharacterized protein</fullName>
    </submittedName>
</protein>
<dbReference type="RefSeq" id="WP_090247569.1">
    <property type="nucleotide sequence ID" value="NZ_FPAS01000001.1"/>
</dbReference>
<evidence type="ECO:0000313" key="1">
    <source>
        <dbReference type="EMBL" id="SFT35023.1"/>
    </source>
</evidence>
<dbReference type="EMBL" id="FPAS01000001">
    <property type="protein sequence ID" value="SFT35023.1"/>
    <property type="molecule type" value="Genomic_DNA"/>
</dbReference>
<reference evidence="1 2" key="1">
    <citation type="submission" date="2016-10" db="EMBL/GenBank/DDBJ databases">
        <authorList>
            <person name="de Groot N.N."/>
        </authorList>
    </citation>
    <scope>NUCLEOTIDE SEQUENCE [LARGE SCALE GENOMIC DNA]</scope>
    <source>
        <strain evidence="1 2">CGMCC 1.7005</strain>
    </source>
</reference>
<dbReference type="AlphaFoldDB" id="A0A1I6XA57"/>
<dbReference type="Proteomes" id="UP000236454">
    <property type="component" value="Unassembled WGS sequence"/>
</dbReference>
<dbReference type="STRING" id="477690.SAMN05216474_0037"/>
<accession>A0A1I6XA57</accession>
<dbReference type="OrthoDB" id="680581at2"/>